<feature type="transmembrane region" description="Helical" evidence="2">
    <location>
        <begin position="60"/>
        <end position="82"/>
    </location>
</feature>
<sequence length="192" mass="20918">MTRPSARTCARASTGTSSWPTRAAARTRWGSRPRNGRSGAPLHLPRVAPRFTVRDVFFEAVAYVAVGLHFAFLALGLLGGFAAWRWPRLIWFQVAAATWLALVVVASLPCPLTWVEDQARARAGLPPHHGGFLDTWVAGVFYPRGHERAAQLVAVLVVLSSWAGLAVARRRRRPAGSPSRSRRPSPDPAARG</sequence>
<dbReference type="EMBL" id="JBIAZU010000005">
    <property type="protein sequence ID" value="MFF5293316.1"/>
    <property type="molecule type" value="Genomic_DNA"/>
</dbReference>
<organism evidence="3 4">
    <name type="scientific">Paractinoplanes globisporus</name>
    <dbReference type="NCBI Taxonomy" id="113565"/>
    <lineage>
        <taxon>Bacteria</taxon>
        <taxon>Bacillati</taxon>
        <taxon>Actinomycetota</taxon>
        <taxon>Actinomycetes</taxon>
        <taxon>Micromonosporales</taxon>
        <taxon>Micromonosporaceae</taxon>
        <taxon>Paractinoplanes</taxon>
    </lineage>
</organism>
<evidence type="ECO:0000256" key="1">
    <source>
        <dbReference type="SAM" id="MobiDB-lite"/>
    </source>
</evidence>
<name>A0ABW6WK79_9ACTN</name>
<evidence type="ECO:0000313" key="3">
    <source>
        <dbReference type="EMBL" id="MFF5293316.1"/>
    </source>
</evidence>
<evidence type="ECO:0000313" key="4">
    <source>
        <dbReference type="Proteomes" id="UP001602245"/>
    </source>
</evidence>
<feature type="transmembrane region" description="Helical" evidence="2">
    <location>
        <begin position="149"/>
        <end position="168"/>
    </location>
</feature>
<gene>
    <name evidence="3" type="ORF">ACFY35_28110</name>
</gene>
<feature type="compositionally biased region" description="Polar residues" evidence="1">
    <location>
        <begin position="11"/>
        <end position="20"/>
    </location>
</feature>
<keyword evidence="2" id="KW-0812">Transmembrane</keyword>
<comment type="caution">
    <text evidence="3">The sequence shown here is derived from an EMBL/GenBank/DDBJ whole genome shotgun (WGS) entry which is preliminary data.</text>
</comment>
<protein>
    <submittedName>
        <fullName evidence="3">DUF2784 domain-containing protein</fullName>
    </submittedName>
</protein>
<keyword evidence="2" id="KW-1133">Transmembrane helix</keyword>
<feature type="region of interest" description="Disordered" evidence="1">
    <location>
        <begin position="173"/>
        <end position="192"/>
    </location>
</feature>
<dbReference type="InterPro" id="IPR021218">
    <property type="entry name" value="DUF2784"/>
</dbReference>
<proteinExistence type="predicted"/>
<keyword evidence="2" id="KW-0472">Membrane</keyword>
<evidence type="ECO:0000256" key="2">
    <source>
        <dbReference type="SAM" id="Phobius"/>
    </source>
</evidence>
<reference evidence="3 4" key="1">
    <citation type="submission" date="2024-10" db="EMBL/GenBank/DDBJ databases">
        <title>The Natural Products Discovery Center: Release of the First 8490 Sequenced Strains for Exploring Actinobacteria Biosynthetic Diversity.</title>
        <authorList>
            <person name="Kalkreuter E."/>
            <person name="Kautsar S.A."/>
            <person name="Yang D."/>
            <person name="Bader C.D."/>
            <person name="Teijaro C.N."/>
            <person name="Fluegel L."/>
            <person name="Davis C.M."/>
            <person name="Simpson J.R."/>
            <person name="Lauterbach L."/>
            <person name="Steele A.D."/>
            <person name="Gui C."/>
            <person name="Meng S."/>
            <person name="Li G."/>
            <person name="Viehrig K."/>
            <person name="Ye F."/>
            <person name="Su P."/>
            <person name="Kiefer A.F."/>
            <person name="Nichols A."/>
            <person name="Cepeda A.J."/>
            <person name="Yan W."/>
            <person name="Fan B."/>
            <person name="Jiang Y."/>
            <person name="Adhikari A."/>
            <person name="Zheng C.-J."/>
            <person name="Schuster L."/>
            <person name="Cowan T.M."/>
            <person name="Smanski M.J."/>
            <person name="Chevrette M.G."/>
            <person name="De Carvalho L.P.S."/>
            <person name="Shen B."/>
        </authorList>
    </citation>
    <scope>NUCLEOTIDE SEQUENCE [LARGE SCALE GENOMIC DNA]</scope>
    <source>
        <strain evidence="3 4">NPDC000087</strain>
    </source>
</reference>
<feature type="transmembrane region" description="Helical" evidence="2">
    <location>
        <begin position="89"/>
        <end position="108"/>
    </location>
</feature>
<dbReference type="Proteomes" id="UP001602245">
    <property type="component" value="Unassembled WGS sequence"/>
</dbReference>
<accession>A0ABW6WK79</accession>
<keyword evidence="4" id="KW-1185">Reference proteome</keyword>
<feature type="region of interest" description="Disordered" evidence="1">
    <location>
        <begin position="1"/>
        <end position="41"/>
    </location>
</feature>
<dbReference type="RefSeq" id="WP_369076498.1">
    <property type="nucleotide sequence ID" value="NZ_JBIAZU010000005.1"/>
</dbReference>
<dbReference type="Pfam" id="PF10861">
    <property type="entry name" value="DUF2784"/>
    <property type="match status" value="1"/>
</dbReference>